<dbReference type="InterPro" id="IPR050366">
    <property type="entry name" value="BP-dependent_transpt_permease"/>
</dbReference>
<keyword evidence="6 8" id="KW-0472">Membrane</keyword>
<dbReference type="PANTHER" id="PTHR43386">
    <property type="entry name" value="OLIGOPEPTIDE TRANSPORT SYSTEM PERMEASE PROTEIN APPC"/>
    <property type="match status" value="1"/>
</dbReference>
<reference evidence="10 11" key="1">
    <citation type="submission" date="2019-08" db="EMBL/GenBank/DDBJ databases">
        <authorList>
            <person name="Chen S.-C."/>
            <person name="Lai M.-C."/>
            <person name="You Y.-T."/>
        </authorList>
    </citation>
    <scope>NUCLEOTIDE SEQUENCE [LARGE SCALE GENOMIC DNA]</scope>
    <source>
        <strain evidence="10 11">P2F9704a</strain>
    </source>
</reference>
<dbReference type="CDD" id="cd06261">
    <property type="entry name" value="TM_PBP2"/>
    <property type="match status" value="1"/>
</dbReference>
<dbReference type="Pfam" id="PF00528">
    <property type="entry name" value="BPD_transp_1"/>
    <property type="match status" value="1"/>
</dbReference>
<feature type="transmembrane region" description="Helical" evidence="8">
    <location>
        <begin position="91"/>
        <end position="113"/>
    </location>
</feature>
<feature type="transmembrane region" description="Helical" evidence="8">
    <location>
        <begin position="210"/>
        <end position="235"/>
    </location>
</feature>
<evidence type="ECO:0000256" key="8">
    <source>
        <dbReference type="RuleBase" id="RU363032"/>
    </source>
</evidence>
<keyword evidence="11" id="KW-1185">Reference proteome</keyword>
<dbReference type="InterPro" id="IPR025966">
    <property type="entry name" value="OppC_N"/>
</dbReference>
<evidence type="ECO:0000256" key="4">
    <source>
        <dbReference type="ARBA" id="ARBA00022692"/>
    </source>
</evidence>
<comment type="similarity">
    <text evidence="7">Belongs to the binding-protein-dependent transport system permease family. OppBC subfamily.</text>
</comment>
<dbReference type="Pfam" id="PF12911">
    <property type="entry name" value="OppC_N"/>
    <property type="match status" value="1"/>
</dbReference>
<organism evidence="10 11">
    <name type="scientific">Methanocalculus taiwanensis</name>
    <dbReference type="NCBI Taxonomy" id="106207"/>
    <lineage>
        <taxon>Archaea</taxon>
        <taxon>Methanobacteriati</taxon>
        <taxon>Methanobacteriota</taxon>
        <taxon>Stenosarchaea group</taxon>
        <taxon>Methanomicrobia</taxon>
        <taxon>Methanomicrobiales</taxon>
        <taxon>Methanocalculaceae</taxon>
        <taxon>Methanocalculus</taxon>
    </lineage>
</organism>
<gene>
    <name evidence="10" type="ORF">FTO68_00055</name>
</gene>
<dbReference type="InterPro" id="IPR035906">
    <property type="entry name" value="MetI-like_sf"/>
</dbReference>
<dbReference type="AlphaFoldDB" id="A0ABD4TED5"/>
<sequence length="296" mass="31977">MPQSIPGSGTTDMTETNFLLAEFCRNRLALIGAVIIGIIVLCAIFAPLIAPFDPAEQNLRERLQTPSIQHPFGTDDLGRDIFSRVVFGSRISLSIGICVVGITALFGTILGLLSGYGGRAIDEVIMRFVDIMLAFPSIILALIIAGLLGPGVVNVIIALSLTQWPAYTRLVRGMTLSMKEKEFVEAARALGASDTYILRKHILLNASNPIIVLATMDIAQTIIFAAALSFLGLGIQPPTPEWGSMLKAGIPYLRSATYITFFPGILLMLTVLAFNFIGDGIRDTLDPHTKEMTLVK</sequence>
<dbReference type="PANTHER" id="PTHR43386:SF1">
    <property type="entry name" value="D,D-DIPEPTIDE TRANSPORT SYSTEM PERMEASE PROTEIN DDPC-RELATED"/>
    <property type="match status" value="1"/>
</dbReference>
<accession>A0ABD4TED5</accession>
<evidence type="ECO:0000256" key="7">
    <source>
        <dbReference type="ARBA" id="ARBA00024202"/>
    </source>
</evidence>
<evidence type="ECO:0000256" key="2">
    <source>
        <dbReference type="ARBA" id="ARBA00022448"/>
    </source>
</evidence>
<evidence type="ECO:0000256" key="1">
    <source>
        <dbReference type="ARBA" id="ARBA00004651"/>
    </source>
</evidence>
<keyword evidence="4 8" id="KW-0812">Transmembrane</keyword>
<dbReference type="PROSITE" id="PS50928">
    <property type="entry name" value="ABC_TM1"/>
    <property type="match status" value="1"/>
</dbReference>
<dbReference type="GO" id="GO:0005886">
    <property type="term" value="C:plasma membrane"/>
    <property type="evidence" value="ECO:0007669"/>
    <property type="project" value="UniProtKB-SubCell"/>
</dbReference>
<dbReference type="Gene3D" id="1.10.3720.10">
    <property type="entry name" value="MetI-like"/>
    <property type="match status" value="1"/>
</dbReference>
<keyword evidence="3" id="KW-1003">Cell membrane</keyword>
<keyword evidence="5 8" id="KW-1133">Transmembrane helix</keyword>
<dbReference type="EMBL" id="VOTZ01000001">
    <property type="protein sequence ID" value="MCQ1537403.1"/>
    <property type="molecule type" value="Genomic_DNA"/>
</dbReference>
<protein>
    <submittedName>
        <fullName evidence="10">ABC transporter permease</fullName>
    </submittedName>
</protein>
<proteinExistence type="inferred from homology"/>
<feature type="transmembrane region" description="Helical" evidence="8">
    <location>
        <begin position="255"/>
        <end position="277"/>
    </location>
</feature>
<dbReference type="InterPro" id="IPR000515">
    <property type="entry name" value="MetI-like"/>
</dbReference>
<evidence type="ECO:0000259" key="9">
    <source>
        <dbReference type="PROSITE" id="PS50928"/>
    </source>
</evidence>
<evidence type="ECO:0000256" key="5">
    <source>
        <dbReference type="ARBA" id="ARBA00022989"/>
    </source>
</evidence>
<feature type="transmembrane region" description="Helical" evidence="8">
    <location>
        <begin position="28"/>
        <end position="50"/>
    </location>
</feature>
<dbReference type="Proteomes" id="UP001524383">
    <property type="component" value="Unassembled WGS sequence"/>
</dbReference>
<dbReference type="SUPFAM" id="SSF161098">
    <property type="entry name" value="MetI-like"/>
    <property type="match status" value="1"/>
</dbReference>
<evidence type="ECO:0000313" key="10">
    <source>
        <dbReference type="EMBL" id="MCQ1537403.1"/>
    </source>
</evidence>
<evidence type="ECO:0000256" key="3">
    <source>
        <dbReference type="ARBA" id="ARBA00022475"/>
    </source>
</evidence>
<name>A0ABD4TED5_9EURY</name>
<evidence type="ECO:0000256" key="6">
    <source>
        <dbReference type="ARBA" id="ARBA00023136"/>
    </source>
</evidence>
<evidence type="ECO:0000313" key="11">
    <source>
        <dbReference type="Proteomes" id="UP001524383"/>
    </source>
</evidence>
<comment type="subcellular location">
    <subcellularLocation>
        <location evidence="1 8">Cell membrane</location>
        <topology evidence="1 8">Multi-pass membrane protein</topology>
    </subcellularLocation>
</comment>
<dbReference type="NCBIfam" id="NF045474">
    <property type="entry name" value="Opp2C"/>
    <property type="match status" value="1"/>
</dbReference>
<comment type="caution">
    <text evidence="10">The sequence shown here is derived from an EMBL/GenBank/DDBJ whole genome shotgun (WGS) entry which is preliminary data.</text>
</comment>
<keyword evidence="2 8" id="KW-0813">Transport</keyword>
<dbReference type="InterPro" id="IPR053385">
    <property type="entry name" value="ABC_transport_permease"/>
</dbReference>
<feature type="domain" description="ABC transmembrane type-1" evidence="9">
    <location>
        <begin position="89"/>
        <end position="278"/>
    </location>
</feature>